<evidence type="ECO:0000313" key="8">
    <source>
        <dbReference type="Proteomes" id="UP001152888"/>
    </source>
</evidence>
<dbReference type="PANTHER" id="PTHR42966:SF1">
    <property type="entry name" value="SIALIC ACID SYNTHASE"/>
    <property type="match status" value="1"/>
</dbReference>
<dbReference type="InterPro" id="IPR013132">
    <property type="entry name" value="PseI/NeuA/B-like_N"/>
</dbReference>
<dbReference type="EC" id="2.5.1.57" evidence="3"/>
<sequence length="346" mass="38644">MALTLRDILGDKTFIIAEIGQNHQGDIETAKKLIKAAKECGADCAKFQKTNLSAKFTQAALNRPYKSVNSFGETYGEHKAFLEFSENEFKILQEYAKEIGILFTASAMDIKSLEFLVDIGVPFVKIGSGDANNFLLIEEAARKNIPLVISTGMQSFETVKWIYDTVSRYKKNFALLHCVSAYPTPFEDINLRVLKLYQEEFPDIVIGYSGHELGIDISAAAVALGSKIIERHITLDKQQKGSDHKCSLELCEFKQLVTNIRNLEKSLGQTVKKIQPSEMECFQKLGKTIVYSKDLLKGHMLVYGDLDIKVAEPGGVDGSEINNIYGKILNTHVLIDENLQLEHLVT</sequence>
<evidence type="ECO:0000256" key="1">
    <source>
        <dbReference type="ARBA" id="ARBA00022679"/>
    </source>
</evidence>
<dbReference type="Proteomes" id="UP001152888">
    <property type="component" value="Unassembled WGS sequence"/>
</dbReference>
<evidence type="ECO:0000256" key="3">
    <source>
        <dbReference type="ARBA" id="ARBA00066534"/>
    </source>
</evidence>
<dbReference type="GO" id="GO:0047444">
    <property type="term" value="F:N-acylneuraminate-9-phosphate synthase activity"/>
    <property type="evidence" value="ECO:0007669"/>
    <property type="project" value="UniProtKB-EC"/>
</dbReference>
<dbReference type="PROSITE" id="PS50844">
    <property type="entry name" value="AFP_LIKE"/>
    <property type="match status" value="1"/>
</dbReference>
<comment type="catalytic activity">
    <reaction evidence="2">
        <text>aldehydo-N-acetyl-D-mannosamine 6-phosphate + phosphoenolpyruvate + H2O = N-acetylneuraminate 9-phosphate + phosphate</text>
        <dbReference type="Rhea" id="RHEA:80835"/>
        <dbReference type="ChEBI" id="CHEBI:15377"/>
        <dbReference type="ChEBI" id="CHEBI:43474"/>
        <dbReference type="ChEBI" id="CHEBI:58557"/>
        <dbReference type="ChEBI" id="CHEBI:58702"/>
        <dbReference type="ChEBI" id="CHEBI:231734"/>
        <dbReference type="EC" id="2.5.1.57"/>
    </reaction>
    <physiologicalReaction direction="left-to-right" evidence="2">
        <dbReference type="Rhea" id="RHEA:80836"/>
    </physiologicalReaction>
</comment>
<dbReference type="InterPro" id="IPR013785">
    <property type="entry name" value="Aldolase_TIM"/>
</dbReference>
<evidence type="ECO:0000256" key="4">
    <source>
        <dbReference type="ARBA" id="ARBA00067780"/>
    </source>
</evidence>
<keyword evidence="1" id="KW-0808">Transferase</keyword>
<dbReference type="FunFam" id="3.20.20.70:FF:000144">
    <property type="entry name" value="sialic acid synthase"/>
    <property type="match status" value="1"/>
</dbReference>
<accession>A0A9P0NXX1</accession>
<feature type="domain" description="AFP-like" evidence="6">
    <location>
        <begin position="288"/>
        <end position="346"/>
    </location>
</feature>
<evidence type="ECO:0000313" key="7">
    <source>
        <dbReference type="EMBL" id="CAH1961384.1"/>
    </source>
</evidence>
<dbReference type="Gene3D" id="3.20.20.70">
    <property type="entry name" value="Aldolase class I"/>
    <property type="match status" value="1"/>
</dbReference>
<dbReference type="GO" id="GO:0016051">
    <property type="term" value="P:carbohydrate biosynthetic process"/>
    <property type="evidence" value="ECO:0007669"/>
    <property type="project" value="InterPro"/>
</dbReference>
<dbReference type="InterPro" id="IPR006190">
    <property type="entry name" value="SAF_AFP_Neu5Ac"/>
</dbReference>
<gene>
    <name evidence="7" type="ORF">ACAOBT_LOCUS4138</name>
</gene>
<protein>
    <recommendedName>
        <fullName evidence="4">N-acetylneuraminate-9-phosphate synthase</fullName>
        <ecNumber evidence="3">2.5.1.57</ecNumber>
    </recommendedName>
    <alternativeName>
        <fullName evidence="5">Sialic acid synthase</fullName>
    </alternativeName>
</protein>
<organism evidence="7 8">
    <name type="scientific">Acanthoscelides obtectus</name>
    <name type="common">Bean weevil</name>
    <name type="synonym">Bruchus obtectus</name>
    <dbReference type="NCBI Taxonomy" id="200917"/>
    <lineage>
        <taxon>Eukaryota</taxon>
        <taxon>Metazoa</taxon>
        <taxon>Ecdysozoa</taxon>
        <taxon>Arthropoda</taxon>
        <taxon>Hexapoda</taxon>
        <taxon>Insecta</taxon>
        <taxon>Pterygota</taxon>
        <taxon>Neoptera</taxon>
        <taxon>Endopterygota</taxon>
        <taxon>Coleoptera</taxon>
        <taxon>Polyphaga</taxon>
        <taxon>Cucujiformia</taxon>
        <taxon>Chrysomeloidea</taxon>
        <taxon>Chrysomelidae</taxon>
        <taxon>Bruchinae</taxon>
        <taxon>Bruchini</taxon>
        <taxon>Acanthoscelides</taxon>
    </lineage>
</organism>
<name>A0A9P0NXX1_ACAOB</name>
<evidence type="ECO:0000259" key="6">
    <source>
        <dbReference type="PROSITE" id="PS50844"/>
    </source>
</evidence>
<dbReference type="EMBL" id="CAKOFQ010006695">
    <property type="protein sequence ID" value="CAH1961384.1"/>
    <property type="molecule type" value="Genomic_DNA"/>
</dbReference>
<dbReference type="SUPFAM" id="SSF51269">
    <property type="entry name" value="AFP III-like domain"/>
    <property type="match status" value="1"/>
</dbReference>
<evidence type="ECO:0000256" key="5">
    <source>
        <dbReference type="ARBA" id="ARBA00083845"/>
    </source>
</evidence>
<dbReference type="InterPro" id="IPR036732">
    <property type="entry name" value="AFP_Neu5c_C_sf"/>
</dbReference>
<dbReference type="InterPro" id="IPR051690">
    <property type="entry name" value="PseI-like"/>
</dbReference>
<dbReference type="Pfam" id="PF03102">
    <property type="entry name" value="NeuB"/>
    <property type="match status" value="1"/>
</dbReference>
<dbReference type="SUPFAM" id="SSF51569">
    <property type="entry name" value="Aldolase"/>
    <property type="match status" value="1"/>
</dbReference>
<comment type="caution">
    <text evidence="7">The sequence shown here is derived from an EMBL/GenBank/DDBJ whole genome shotgun (WGS) entry which is preliminary data.</text>
</comment>
<proteinExistence type="predicted"/>
<dbReference type="PANTHER" id="PTHR42966">
    <property type="entry name" value="N-ACETYLNEURAMINATE SYNTHASE"/>
    <property type="match status" value="1"/>
</dbReference>
<reference evidence="7" key="1">
    <citation type="submission" date="2022-03" db="EMBL/GenBank/DDBJ databases">
        <authorList>
            <person name="Sayadi A."/>
        </authorList>
    </citation>
    <scope>NUCLEOTIDE SEQUENCE</scope>
</reference>
<dbReference type="GO" id="GO:1901137">
    <property type="term" value="P:carbohydrate derivative biosynthetic process"/>
    <property type="evidence" value="ECO:0007669"/>
    <property type="project" value="UniProtKB-ARBA"/>
</dbReference>
<dbReference type="GO" id="GO:0006054">
    <property type="term" value="P:N-acetylneuraminate metabolic process"/>
    <property type="evidence" value="ECO:0007669"/>
    <property type="project" value="UniProtKB-ARBA"/>
</dbReference>
<dbReference type="AlphaFoldDB" id="A0A9P0NXX1"/>
<evidence type="ECO:0000256" key="2">
    <source>
        <dbReference type="ARBA" id="ARBA00050599"/>
    </source>
</evidence>
<dbReference type="OrthoDB" id="9928645at2759"/>
<keyword evidence="8" id="KW-1185">Reference proteome</keyword>